<dbReference type="Proteomes" id="UP000562352">
    <property type="component" value="Unassembled WGS sequence"/>
</dbReference>
<evidence type="ECO:0000313" key="5">
    <source>
        <dbReference type="EMBL" id="MBB5967301.1"/>
    </source>
</evidence>
<gene>
    <name evidence="4" type="primary">fliE</name>
    <name evidence="5" type="ORF">FHS22_006603</name>
</gene>
<keyword evidence="5" id="KW-0969">Cilium</keyword>
<evidence type="ECO:0000256" key="4">
    <source>
        <dbReference type="HAMAP-Rule" id="MF_00724"/>
    </source>
</evidence>
<dbReference type="GO" id="GO:0003774">
    <property type="term" value="F:cytoskeletal motor activity"/>
    <property type="evidence" value="ECO:0007669"/>
    <property type="project" value="InterPro"/>
</dbReference>
<protein>
    <recommendedName>
        <fullName evidence="4">Flagellar hook-basal body complex protein FliE</fullName>
    </recommendedName>
</protein>
<keyword evidence="3 4" id="KW-0975">Bacterial flagellum</keyword>
<dbReference type="GO" id="GO:0009425">
    <property type="term" value="C:bacterial-type flagellum basal body"/>
    <property type="evidence" value="ECO:0007669"/>
    <property type="project" value="UniProtKB-SubCell"/>
</dbReference>
<name>A0A841DAW6_PLAVE</name>
<evidence type="ECO:0000256" key="1">
    <source>
        <dbReference type="ARBA" id="ARBA00004117"/>
    </source>
</evidence>
<comment type="caution">
    <text evidence="5">The sequence shown here is derived from an EMBL/GenBank/DDBJ whole genome shotgun (WGS) entry which is preliminary data.</text>
</comment>
<proteinExistence type="inferred from homology"/>
<dbReference type="HAMAP" id="MF_00724">
    <property type="entry name" value="FliE"/>
    <property type="match status" value="1"/>
</dbReference>
<dbReference type="Pfam" id="PF02049">
    <property type="entry name" value="FliE"/>
    <property type="match status" value="1"/>
</dbReference>
<evidence type="ECO:0000313" key="6">
    <source>
        <dbReference type="Proteomes" id="UP000562352"/>
    </source>
</evidence>
<dbReference type="PANTHER" id="PTHR34653:SF1">
    <property type="entry name" value="FLAGELLAR HOOK-BASAL BODY COMPLEX PROTEIN FLIE"/>
    <property type="match status" value="1"/>
</dbReference>
<comment type="subcellular location">
    <subcellularLocation>
        <location evidence="1 4">Bacterial flagellum basal body</location>
    </subcellularLocation>
</comment>
<evidence type="ECO:0000256" key="2">
    <source>
        <dbReference type="ARBA" id="ARBA00009272"/>
    </source>
</evidence>
<evidence type="ECO:0000256" key="3">
    <source>
        <dbReference type="ARBA" id="ARBA00023143"/>
    </source>
</evidence>
<dbReference type="GO" id="GO:0005198">
    <property type="term" value="F:structural molecule activity"/>
    <property type="evidence" value="ECO:0007669"/>
    <property type="project" value="InterPro"/>
</dbReference>
<dbReference type="RefSeq" id="WP_184948025.1">
    <property type="nucleotide sequence ID" value="NZ_BAAAWZ010000005.1"/>
</dbReference>
<dbReference type="InterPro" id="IPR001624">
    <property type="entry name" value="FliE"/>
</dbReference>
<keyword evidence="5" id="KW-0966">Cell projection</keyword>
<organism evidence="5 6">
    <name type="scientific">Planomonospora venezuelensis</name>
    <dbReference type="NCBI Taxonomy" id="1999"/>
    <lineage>
        <taxon>Bacteria</taxon>
        <taxon>Bacillati</taxon>
        <taxon>Actinomycetota</taxon>
        <taxon>Actinomycetes</taxon>
        <taxon>Streptosporangiales</taxon>
        <taxon>Streptosporangiaceae</taxon>
        <taxon>Planomonospora</taxon>
    </lineage>
</organism>
<comment type="similarity">
    <text evidence="2 4">Belongs to the FliE family.</text>
</comment>
<dbReference type="PRINTS" id="PR01006">
    <property type="entry name" value="FLGHOOKFLIE"/>
</dbReference>
<keyword evidence="6" id="KW-1185">Reference proteome</keyword>
<accession>A0A841DAW6</accession>
<keyword evidence="5" id="KW-0282">Flagellum</keyword>
<dbReference type="GO" id="GO:0071973">
    <property type="term" value="P:bacterial-type flagellum-dependent cell motility"/>
    <property type="evidence" value="ECO:0007669"/>
    <property type="project" value="InterPro"/>
</dbReference>
<dbReference type="PANTHER" id="PTHR34653">
    <property type="match status" value="1"/>
</dbReference>
<reference evidence="5 6" key="1">
    <citation type="submission" date="2020-08" db="EMBL/GenBank/DDBJ databases">
        <title>Genomic Encyclopedia of Type Strains, Phase III (KMG-III): the genomes of soil and plant-associated and newly described type strains.</title>
        <authorList>
            <person name="Whitman W."/>
        </authorList>
    </citation>
    <scope>NUCLEOTIDE SEQUENCE [LARGE SCALE GENOMIC DNA]</scope>
    <source>
        <strain evidence="5 6">CECT 3303</strain>
    </source>
</reference>
<dbReference type="EMBL" id="JACHJJ010000031">
    <property type="protein sequence ID" value="MBB5967301.1"/>
    <property type="molecule type" value="Genomic_DNA"/>
</dbReference>
<dbReference type="AlphaFoldDB" id="A0A841DAW6"/>
<sequence length="106" mass="10848">MSIDPIGPIAGPLRIAAPTAPTGPTGVEAGRNAAEVFGGLVTKNIENLQATQAKADDLAVKAATGDLQDAHDYMAASMEAALATQLTVAIRDKAVAAFTEIMRMQA</sequence>